<evidence type="ECO:0000256" key="8">
    <source>
        <dbReference type="ARBA" id="ARBA00023136"/>
    </source>
</evidence>
<dbReference type="InterPro" id="IPR042094">
    <property type="entry name" value="T2SS_GspF_sf"/>
</dbReference>
<dbReference type="OrthoDB" id="9805682at2"/>
<dbReference type="Gene3D" id="1.20.81.30">
    <property type="entry name" value="Type II secretion system (T2SS), domain F"/>
    <property type="match status" value="2"/>
</dbReference>
<feature type="transmembrane region" description="Helical" evidence="11">
    <location>
        <begin position="94"/>
        <end position="117"/>
    </location>
</feature>
<dbReference type="GO" id="GO:0005886">
    <property type="term" value="C:plasma membrane"/>
    <property type="evidence" value="ECO:0007669"/>
    <property type="project" value="UniProtKB-SubCell"/>
</dbReference>
<keyword evidence="14" id="KW-1185">Reference proteome</keyword>
<evidence type="ECO:0000313" key="13">
    <source>
        <dbReference type="EMBL" id="SEQ89970.1"/>
    </source>
</evidence>
<keyword evidence="8 11" id="KW-0472">Membrane</keyword>
<evidence type="ECO:0000256" key="3">
    <source>
        <dbReference type="ARBA" id="ARBA00005745"/>
    </source>
</evidence>
<dbReference type="Proteomes" id="UP000182360">
    <property type="component" value="Unassembled WGS sequence"/>
</dbReference>
<keyword evidence="4 10" id="KW-0813">Transport</keyword>
<dbReference type="AlphaFoldDB" id="A0A1H9JT32"/>
<keyword evidence="5" id="KW-1003">Cell membrane</keyword>
<evidence type="ECO:0000256" key="1">
    <source>
        <dbReference type="ARBA" id="ARBA00002684"/>
    </source>
</evidence>
<dbReference type="RefSeq" id="WP_083379903.1">
    <property type="nucleotide sequence ID" value="NZ_FOFU01000015.1"/>
</dbReference>
<dbReference type="PRINTS" id="PR00812">
    <property type="entry name" value="BCTERIALGSPF"/>
</dbReference>
<evidence type="ECO:0000256" key="7">
    <source>
        <dbReference type="ARBA" id="ARBA00022989"/>
    </source>
</evidence>
<name>A0A1H9JT32_9SPIR</name>
<dbReference type="PANTHER" id="PTHR30012:SF0">
    <property type="entry name" value="TYPE II SECRETION SYSTEM PROTEIN F-RELATED"/>
    <property type="match status" value="1"/>
</dbReference>
<keyword evidence="6 10" id="KW-0812">Transmembrane</keyword>
<reference evidence="13 14" key="1">
    <citation type="submission" date="2016-10" db="EMBL/GenBank/DDBJ databases">
        <authorList>
            <person name="de Groot N.N."/>
        </authorList>
    </citation>
    <scope>NUCLEOTIDE SEQUENCE [LARGE SCALE GENOMIC DNA]</scope>
    <source>
        <strain evidence="13 14">B25</strain>
    </source>
</reference>
<keyword evidence="7 11" id="KW-1133">Transmembrane helix</keyword>
<dbReference type="InterPro" id="IPR001992">
    <property type="entry name" value="T2SS_GspF/T4SS_PilC_CS"/>
</dbReference>
<feature type="transmembrane region" description="Helical" evidence="11">
    <location>
        <begin position="144"/>
        <end position="163"/>
    </location>
</feature>
<evidence type="ECO:0000256" key="5">
    <source>
        <dbReference type="ARBA" id="ARBA00022475"/>
    </source>
</evidence>
<sequence>MEQLINSGLSIKDALEISSLINKKNDNISNILYQQIQKGTSFANAVNQMDTIFPSVYRGIISVGDKVGSVEKIFPRLRLYLETQKKLKDKLMGAMLYPLIVLITAFLVFIAMIFFVFPKLKMMFIEFGGEAASLLEKNISRMETGFIVFFIIILIIVLSIITLKIVAKTNKGLKLFLDSFILHIPLFGKFLTYLETLHFSFAMETLISGGITIEDSIQESEFVLTNSAYKEALEDVKNRITRGESLSEAFAIHEKIFPDYMIKWMMVGEKSGKPEHVFSQLRNYFQNEIDLYTTKFMALIEPALIILIGLFLIVLIINVIVPVFSLYGSIL</sequence>
<organism evidence="13 14">
    <name type="scientific">Treponema bryantii</name>
    <dbReference type="NCBI Taxonomy" id="163"/>
    <lineage>
        <taxon>Bacteria</taxon>
        <taxon>Pseudomonadati</taxon>
        <taxon>Spirochaetota</taxon>
        <taxon>Spirochaetia</taxon>
        <taxon>Spirochaetales</taxon>
        <taxon>Treponemataceae</taxon>
        <taxon>Treponema</taxon>
    </lineage>
</organism>
<feature type="domain" description="Type II secretion system protein GspF" evidence="12">
    <location>
        <begin position="203"/>
        <end position="322"/>
    </location>
</feature>
<gene>
    <name evidence="13" type="ORF">SAMN04487977_11513</name>
</gene>
<evidence type="ECO:0000256" key="11">
    <source>
        <dbReference type="SAM" id="Phobius"/>
    </source>
</evidence>
<evidence type="ECO:0000313" key="14">
    <source>
        <dbReference type="Proteomes" id="UP000182360"/>
    </source>
</evidence>
<dbReference type="PANTHER" id="PTHR30012">
    <property type="entry name" value="GENERAL SECRETION PATHWAY PROTEIN"/>
    <property type="match status" value="1"/>
</dbReference>
<evidence type="ECO:0000256" key="9">
    <source>
        <dbReference type="ARBA" id="ARBA00030750"/>
    </source>
</evidence>
<feature type="transmembrane region" description="Helical" evidence="11">
    <location>
        <begin position="303"/>
        <end position="327"/>
    </location>
</feature>
<evidence type="ECO:0000256" key="2">
    <source>
        <dbReference type="ARBA" id="ARBA00004651"/>
    </source>
</evidence>
<evidence type="ECO:0000259" key="12">
    <source>
        <dbReference type="Pfam" id="PF00482"/>
    </source>
</evidence>
<evidence type="ECO:0000256" key="10">
    <source>
        <dbReference type="RuleBase" id="RU003923"/>
    </source>
</evidence>
<accession>A0A1H9JT32</accession>
<dbReference type="GO" id="GO:0009306">
    <property type="term" value="P:protein secretion"/>
    <property type="evidence" value="ECO:0007669"/>
    <property type="project" value="InterPro"/>
</dbReference>
<protein>
    <recommendedName>
        <fullName evidence="9">General secretion pathway protein F</fullName>
    </recommendedName>
</protein>
<dbReference type="InterPro" id="IPR018076">
    <property type="entry name" value="T2SS_GspF_dom"/>
</dbReference>
<feature type="domain" description="Type II secretion system protein GspF" evidence="12">
    <location>
        <begin position="4"/>
        <end position="118"/>
    </location>
</feature>
<evidence type="ECO:0000256" key="4">
    <source>
        <dbReference type="ARBA" id="ARBA00022448"/>
    </source>
</evidence>
<dbReference type="Pfam" id="PF00482">
    <property type="entry name" value="T2SSF"/>
    <property type="match status" value="2"/>
</dbReference>
<comment type="similarity">
    <text evidence="3 10">Belongs to the GSP F family.</text>
</comment>
<dbReference type="InterPro" id="IPR003004">
    <property type="entry name" value="GspF/PilC"/>
</dbReference>
<dbReference type="EMBL" id="FOFU01000015">
    <property type="protein sequence ID" value="SEQ89970.1"/>
    <property type="molecule type" value="Genomic_DNA"/>
</dbReference>
<proteinExistence type="inferred from homology"/>
<comment type="subcellular location">
    <subcellularLocation>
        <location evidence="2 10">Cell membrane</location>
        <topology evidence="2 10">Multi-pass membrane protein</topology>
    </subcellularLocation>
</comment>
<dbReference type="PROSITE" id="PS00874">
    <property type="entry name" value="T2SP_F"/>
    <property type="match status" value="1"/>
</dbReference>
<comment type="function">
    <text evidence="1">Component of the type II secretion system inner membrane complex required for the energy-dependent secretion of extracellular factors such as proteases and toxins from the periplasm.</text>
</comment>
<evidence type="ECO:0000256" key="6">
    <source>
        <dbReference type="ARBA" id="ARBA00022692"/>
    </source>
</evidence>